<dbReference type="VEuPathDB" id="FungiDB:ACJ73_08980"/>
<reference evidence="1 2" key="1">
    <citation type="submission" date="2015-08" db="EMBL/GenBank/DDBJ databases">
        <title>Emmonsia species relationships and genome sequence.</title>
        <authorList>
            <person name="Cuomo C.A."/>
            <person name="Schwartz I.S."/>
            <person name="Kenyon C."/>
            <person name="De Hoog G.S."/>
            <person name="Govender N.P."/>
            <person name="Botha A."/>
            <person name="Moreno L."/>
            <person name="De Vries M."/>
            <person name="Munoz J.F."/>
            <person name="Stielow J.B."/>
        </authorList>
    </citation>
    <scope>NUCLEOTIDE SEQUENCE [LARGE SCALE GENOMIC DNA]</scope>
    <source>
        <strain evidence="1 2">EI222</strain>
    </source>
</reference>
<dbReference type="EMBL" id="LGTZ01002322">
    <property type="protein sequence ID" value="OJD15442.1"/>
    <property type="molecule type" value="Genomic_DNA"/>
</dbReference>
<evidence type="ECO:0000313" key="1">
    <source>
        <dbReference type="EMBL" id="OJD15442.1"/>
    </source>
</evidence>
<protein>
    <submittedName>
        <fullName evidence="1">Uncharacterized protein</fullName>
    </submittedName>
</protein>
<proteinExistence type="predicted"/>
<dbReference type="AlphaFoldDB" id="A0A1J9PHP3"/>
<gene>
    <name evidence="1" type="ORF">ACJ73_08980</name>
</gene>
<name>A0A1J9PHP3_9EURO</name>
<accession>A0A1J9PHP3</accession>
<organism evidence="1 2">
    <name type="scientific">Blastomyces percursus</name>
    <dbReference type="NCBI Taxonomy" id="1658174"/>
    <lineage>
        <taxon>Eukaryota</taxon>
        <taxon>Fungi</taxon>
        <taxon>Dikarya</taxon>
        <taxon>Ascomycota</taxon>
        <taxon>Pezizomycotina</taxon>
        <taxon>Eurotiomycetes</taxon>
        <taxon>Eurotiomycetidae</taxon>
        <taxon>Onygenales</taxon>
        <taxon>Ajellomycetaceae</taxon>
        <taxon>Blastomyces</taxon>
    </lineage>
</organism>
<evidence type="ECO:0000313" key="2">
    <source>
        <dbReference type="Proteomes" id="UP000242791"/>
    </source>
</evidence>
<comment type="caution">
    <text evidence="1">The sequence shown here is derived from an EMBL/GenBank/DDBJ whole genome shotgun (WGS) entry which is preliminary data.</text>
</comment>
<dbReference type="Proteomes" id="UP000242791">
    <property type="component" value="Unassembled WGS sequence"/>
</dbReference>
<keyword evidence="2" id="KW-1185">Reference proteome</keyword>
<sequence length="146" mass="16105">MFGVLEHVHHSLPNSRGDVREHKKTPNARGASFQIFAVLEKAKERRNQAIELSNFLPNRIRASAAEMPSAISYSASTSCRLIFAMADWLPPTKEDQDSLIWWRKESTSSNSGAMILPSEPILTPPHIPGIASSSSNLALKALRLNS</sequence>